<gene>
    <name evidence="7" type="ORF">E4184_10255</name>
</gene>
<dbReference type="EMBL" id="CP038441">
    <property type="protein sequence ID" value="QJT21774.1"/>
    <property type="molecule type" value="Genomic_DNA"/>
</dbReference>
<feature type="active site" description="Nucleophile" evidence="4">
    <location>
        <position position="374"/>
    </location>
</feature>
<dbReference type="PRINTS" id="PR00131">
    <property type="entry name" value="GLHYDRLASE1"/>
</dbReference>
<evidence type="ECO:0000256" key="6">
    <source>
        <dbReference type="RuleBase" id="RU004468"/>
    </source>
</evidence>
<dbReference type="RefSeq" id="WP_171276046.1">
    <property type="nucleotide sequence ID" value="NZ_CAWPJG010000001.1"/>
</dbReference>
<dbReference type="GO" id="GO:0016052">
    <property type="term" value="P:carbohydrate catabolic process"/>
    <property type="evidence" value="ECO:0007669"/>
    <property type="project" value="TreeGrafter"/>
</dbReference>
<dbReference type="SUPFAM" id="SSF51445">
    <property type="entry name" value="(Trans)glycosidases"/>
    <property type="match status" value="1"/>
</dbReference>
<dbReference type="GO" id="GO:0005829">
    <property type="term" value="C:cytosol"/>
    <property type="evidence" value="ECO:0007669"/>
    <property type="project" value="TreeGrafter"/>
</dbReference>
<name>A0A6M4Y937_AERME</name>
<dbReference type="NCBIfam" id="NF007158">
    <property type="entry name" value="PRK09593.1"/>
    <property type="match status" value="1"/>
</dbReference>
<dbReference type="FunFam" id="3.20.20.80:FF:000004">
    <property type="entry name" value="Beta-glucosidase 6-phospho-beta-glucosidase"/>
    <property type="match status" value="1"/>
</dbReference>
<dbReference type="InterPro" id="IPR017853">
    <property type="entry name" value="GH"/>
</dbReference>
<dbReference type="InterPro" id="IPR001360">
    <property type="entry name" value="Glyco_hydro_1"/>
</dbReference>
<dbReference type="NCBIfam" id="NF007356">
    <property type="entry name" value="PRK09852.1"/>
    <property type="match status" value="1"/>
</dbReference>
<comment type="similarity">
    <text evidence="1 5">Belongs to the glycosyl hydrolase 1 family.</text>
</comment>
<dbReference type="AlphaFoldDB" id="A0A6M4Y937"/>
<dbReference type="Proteomes" id="UP000501427">
    <property type="component" value="Chromosome"/>
</dbReference>
<sequence length="476" mass="53721">MSLARFPQGFLWGGALAANQAEGAYLEGGKGLTTVDMIPHGANRMAVKLGQEKRFTLRDDEFYPSHEAIDFYHRYKEDITLMAEMGFTVFRTSIAWARLYPKGDEAEPNPEGIAFYRAMFEECRKYGIEPLVTLCHFDVPMHLVVEYGSWRNRQMVDFFTRYARTCFEAFDGLVKYWLTFNEINILLHSPFSGAGLVFEEGENREQVKYQAAHHELVASALATKIAHEVNPHNQVGCMLAGGSFYPYSCKPEDVWAALQKERENLLFIDVQARGAYPAYAASLFREKGIQLVKAPEDDEILKHSVDFVSFSYYASRCASADMNAGNTSAANVVKSLRNPHIQQSQWGWGIDPLGLRITMNSLYDRYQKPLFLVENGLGAMDEINAAGEIEDDYRIDYLRAHISAMGDAIADGVPLLGYTSWGCIDLVSASTGEMSKRYGFVYVDRDDAGQGTLARRRKKSFWWYRQVIASNGEDLA</sequence>
<dbReference type="PANTHER" id="PTHR10353:SF122">
    <property type="entry name" value="6-PHOSPHO-BETA-GLUCOSIDASE ASCB-RELATED"/>
    <property type="match status" value="1"/>
</dbReference>
<evidence type="ECO:0000256" key="2">
    <source>
        <dbReference type="ARBA" id="ARBA00022801"/>
    </source>
</evidence>
<organism evidence="7 8">
    <name type="scientific">Aeromonas media</name>
    <dbReference type="NCBI Taxonomy" id="651"/>
    <lineage>
        <taxon>Bacteria</taxon>
        <taxon>Pseudomonadati</taxon>
        <taxon>Pseudomonadota</taxon>
        <taxon>Gammaproteobacteria</taxon>
        <taxon>Aeromonadales</taxon>
        <taxon>Aeromonadaceae</taxon>
        <taxon>Aeromonas</taxon>
    </lineage>
</organism>
<evidence type="ECO:0000256" key="5">
    <source>
        <dbReference type="RuleBase" id="RU003690"/>
    </source>
</evidence>
<dbReference type="Gene3D" id="3.20.20.80">
    <property type="entry name" value="Glycosidases"/>
    <property type="match status" value="1"/>
</dbReference>
<reference evidence="7 8" key="1">
    <citation type="submission" date="2019-03" db="EMBL/GenBank/DDBJ databases">
        <title>Novel transposon Tn6433 accelerates the dissemination of tet(E) in Aeromonas from aerobic biofilm under oxytetracycline stress.</title>
        <authorList>
            <person name="Shi Y."/>
            <person name="Tian Z."/>
            <person name="Zhang Y."/>
            <person name="Zhang H."/>
            <person name="Yang M."/>
        </authorList>
    </citation>
    <scope>NUCLEOTIDE SEQUENCE [LARGE SCALE GENOMIC DNA]</scope>
    <source>
        <strain evidence="7 8">T0.1-19</strain>
    </source>
</reference>
<dbReference type="GO" id="GO:0008422">
    <property type="term" value="F:beta-glucosidase activity"/>
    <property type="evidence" value="ECO:0007669"/>
    <property type="project" value="TreeGrafter"/>
</dbReference>
<dbReference type="Pfam" id="PF00232">
    <property type="entry name" value="Glyco_hydro_1"/>
    <property type="match status" value="1"/>
</dbReference>
<accession>A0A6M4Y937</accession>
<dbReference type="InterPro" id="IPR018120">
    <property type="entry name" value="Glyco_hydro_1_AS"/>
</dbReference>
<evidence type="ECO:0000256" key="1">
    <source>
        <dbReference type="ARBA" id="ARBA00010838"/>
    </source>
</evidence>
<dbReference type="PROSITE" id="PS00653">
    <property type="entry name" value="GLYCOSYL_HYDROL_F1_2"/>
    <property type="match status" value="1"/>
</dbReference>
<evidence type="ECO:0000256" key="4">
    <source>
        <dbReference type="PROSITE-ProRule" id="PRU10055"/>
    </source>
</evidence>
<keyword evidence="2 6" id="KW-0378">Hydrolase</keyword>
<protein>
    <submittedName>
        <fullName evidence="7">6-phospho-beta-glucosidase</fullName>
    </submittedName>
</protein>
<dbReference type="PANTHER" id="PTHR10353">
    <property type="entry name" value="GLYCOSYL HYDROLASE"/>
    <property type="match status" value="1"/>
</dbReference>
<evidence type="ECO:0000256" key="3">
    <source>
        <dbReference type="ARBA" id="ARBA00023295"/>
    </source>
</evidence>
<dbReference type="PROSITE" id="PS00572">
    <property type="entry name" value="GLYCOSYL_HYDROL_F1_1"/>
    <property type="match status" value="1"/>
</dbReference>
<dbReference type="InterPro" id="IPR033132">
    <property type="entry name" value="GH_1_N_CS"/>
</dbReference>
<evidence type="ECO:0000313" key="8">
    <source>
        <dbReference type="Proteomes" id="UP000501427"/>
    </source>
</evidence>
<proteinExistence type="inferred from homology"/>
<keyword evidence="3 6" id="KW-0326">Glycosidase</keyword>
<evidence type="ECO:0000313" key="7">
    <source>
        <dbReference type="EMBL" id="QJT21774.1"/>
    </source>
</evidence>